<dbReference type="KEGG" id="deo:CAY53_06070"/>
<dbReference type="Pfam" id="PF22636">
    <property type="entry name" value="FlK"/>
    <property type="match status" value="1"/>
</dbReference>
<dbReference type="PANTHER" id="PTHR36934">
    <property type="entry name" value="BLR0278 PROTEIN"/>
    <property type="match status" value="1"/>
</dbReference>
<dbReference type="Gene3D" id="3.10.129.10">
    <property type="entry name" value="Hotdog Thioesterase"/>
    <property type="match status" value="1"/>
</dbReference>
<feature type="active site" evidence="1">
    <location>
        <position position="70"/>
    </location>
</feature>
<dbReference type="PIRSF" id="PIRSF014972">
    <property type="entry name" value="FlK"/>
    <property type="match status" value="1"/>
</dbReference>
<evidence type="ECO:0000256" key="2">
    <source>
        <dbReference type="PIRSR" id="PIRSR014972-2"/>
    </source>
</evidence>
<dbReference type="AlphaFoldDB" id="A0A2L1GN62"/>
<organism evidence="4 5">
    <name type="scientific">Desulfobulbus oralis</name>
    <dbReference type="NCBI Taxonomy" id="1986146"/>
    <lineage>
        <taxon>Bacteria</taxon>
        <taxon>Pseudomonadati</taxon>
        <taxon>Thermodesulfobacteriota</taxon>
        <taxon>Desulfobulbia</taxon>
        <taxon>Desulfobulbales</taxon>
        <taxon>Desulfobulbaceae</taxon>
        <taxon>Desulfobulbus</taxon>
    </lineage>
</organism>
<dbReference type="CDD" id="cd03440">
    <property type="entry name" value="hot_dog"/>
    <property type="match status" value="1"/>
</dbReference>
<dbReference type="InterPro" id="IPR025540">
    <property type="entry name" value="FlK"/>
</dbReference>
<dbReference type="Proteomes" id="UP000239867">
    <property type="component" value="Chromosome"/>
</dbReference>
<feature type="domain" description="Fluoroacetyl-CoA-specific thioesterase-like" evidence="3">
    <location>
        <begin position="17"/>
        <end position="119"/>
    </location>
</feature>
<dbReference type="PANTHER" id="PTHR36934:SF1">
    <property type="entry name" value="THIOESTERASE DOMAIN-CONTAINING PROTEIN"/>
    <property type="match status" value="1"/>
</dbReference>
<proteinExistence type="predicted"/>
<dbReference type="InterPro" id="IPR054485">
    <property type="entry name" value="FlK-like_dom"/>
</dbReference>
<dbReference type="InterPro" id="IPR029069">
    <property type="entry name" value="HotDog_dom_sf"/>
</dbReference>
<reference evidence="4 5" key="1">
    <citation type="journal article" date="2018" name="MBio">
        <title>Insights into the evolution of host association through the isolation and characterization of a novel human periodontal pathobiont, Desulfobulbus oralis.</title>
        <authorList>
            <person name="Cross K.L."/>
            <person name="Chirania P."/>
            <person name="Xiong W."/>
            <person name="Beall C.J."/>
            <person name="Elkins J.G."/>
            <person name="Giannone R.J."/>
            <person name="Griffen A.L."/>
            <person name="Guss A.M."/>
            <person name="Hettich R.L."/>
            <person name="Joshi S.S."/>
            <person name="Mokrzan E.M."/>
            <person name="Martin R.K."/>
            <person name="Zhulin I.B."/>
            <person name="Leys E.J."/>
            <person name="Podar M."/>
        </authorList>
    </citation>
    <scope>NUCLEOTIDE SEQUENCE [LARGE SCALE GENOMIC DNA]</scope>
    <source>
        <strain evidence="4 5">ORNL</strain>
    </source>
</reference>
<feature type="active site" evidence="1">
    <location>
        <position position="44"/>
    </location>
</feature>
<feature type="active site" evidence="1">
    <location>
        <position position="36"/>
    </location>
</feature>
<feature type="binding site" evidence="2">
    <location>
        <position position="114"/>
    </location>
    <ligand>
        <name>substrate</name>
    </ligand>
</feature>
<keyword evidence="5" id="KW-1185">Reference proteome</keyword>
<feature type="binding site" evidence="2">
    <location>
        <position position="63"/>
    </location>
    <ligand>
        <name>CoA</name>
        <dbReference type="ChEBI" id="CHEBI:57287"/>
    </ligand>
</feature>
<protein>
    <submittedName>
        <fullName evidence="4">Thioesterase</fullName>
    </submittedName>
</protein>
<evidence type="ECO:0000313" key="4">
    <source>
        <dbReference type="EMBL" id="AVD71102.1"/>
    </source>
</evidence>
<dbReference type="RefSeq" id="WP_104936378.1">
    <property type="nucleotide sequence ID" value="NZ_CP021255.1"/>
</dbReference>
<dbReference type="EMBL" id="CP021255">
    <property type="protein sequence ID" value="AVD71102.1"/>
    <property type="molecule type" value="Genomic_DNA"/>
</dbReference>
<sequence length="129" mass="14084">MEITIPEGITGQEALTVTEELSAPHCGSGLVPVLATPAMIALMEKTCLRSVQPHLPEGYGTVGTLVHVTHEHATAMGRRVSCTSKLVEIDRRRLVFEVEAQDEAGIIGRGRHERFIIENTKFLARANGR</sequence>
<dbReference type="SUPFAM" id="SSF54637">
    <property type="entry name" value="Thioesterase/thiol ester dehydrase-isomerase"/>
    <property type="match status" value="1"/>
</dbReference>
<evidence type="ECO:0000256" key="1">
    <source>
        <dbReference type="PIRSR" id="PIRSR014972-1"/>
    </source>
</evidence>
<evidence type="ECO:0000313" key="5">
    <source>
        <dbReference type="Proteomes" id="UP000239867"/>
    </source>
</evidence>
<evidence type="ECO:0000259" key="3">
    <source>
        <dbReference type="Pfam" id="PF22636"/>
    </source>
</evidence>
<dbReference type="OrthoDB" id="6902891at2"/>
<feature type="binding site" evidence="2">
    <location>
        <position position="63"/>
    </location>
    <ligand>
        <name>substrate</name>
    </ligand>
</feature>
<name>A0A2L1GN62_9BACT</name>
<accession>A0A2L1GN62</accession>
<gene>
    <name evidence="4" type="ORF">CAY53_06070</name>
</gene>